<dbReference type="KEGG" id="apal:BN85402490"/>
<evidence type="ECO:0008006" key="3">
    <source>
        <dbReference type="Google" id="ProtNLM"/>
    </source>
</evidence>
<name>U4KR33_ALTPJ</name>
<dbReference type="AlphaFoldDB" id="U4KR33"/>
<dbReference type="Proteomes" id="UP000032740">
    <property type="component" value="Chromosome"/>
</dbReference>
<dbReference type="PANTHER" id="PTHR30528">
    <property type="entry name" value="CYTOPLASMIC PROTEIN"/>
    <property type="match status" value="1"/>
</dbReference>
<protein>
    <recommendedName>
        <fullName evidence="3">Cytoplasmic protein</fullName>
    </recommendedName>
</protein>
<organism evidence="1 2">
    <name type="scientific">Alteracholeplasma palmae (strain ATCC 49389 / J233)</name>
    <name type="common">Acholeplasma palmae</name>
    <dbReference type="NCBI Taxonomy" id="1318466"/>
    <lineage>
        <taxon>Bacteria</taxon>
        <taxon>Bacillati</taxon>
        <taxon>Mycoplasmatota</taxon>
        <taxon>Mollicutes</taxon>
        <taxon>Acholeplasmatales</taxon>
        <taxon>Acholeplasmataceae</taxon>
        <taxon>Acholeplasma</taxon>
    </lineage>
</organism>
<gene>
    <name evidence="1" type="ORF">BN85402490</name>
</gene>
<dbReference type="Pfam" id="PF06224">
    <property type="entry name" value="AlkZ-like"/>
    <property type="match status" value="1"/>
</dbReference>
<dbReference type="STRING" id="1318466.BN85402490"/>
<dbReference type="OrthoDB" id="9787207at2"/>
<reference evidence="1 2" key="1">
    <citation type="journal article" date="2013" name="J. Mol. Microbiol. Biotechnol.">
        <title>Analysis of the Complete Genomes of Acholeplasma brassicae , A. palmae and A. laidlawii and Their Comparison to the Obligate Parasites from ' Candidatus Phytoplasma'.</title>
        <authorList>
            <person name="Kube M."/>
            <person name="Siewert C."/>
            <person name="Migdoll A.M."/>
            <person name="Duduk B."/>
            <person name="Holz S."/>
            <person name="Rabus R."/>
            <person name="Seemuller E."/>
            <person name="Mitrovic J."/>
            <person name="Muller I."/>
            <person name="Buttner C."/>
            <person name="Reinhardt R."/>
        </authorList>
    </citation>
    <scope>NUCLEOTIDE SEQUENCE [LARGE SCALE GENOMIC DNA]</scope>
    <source>
        <strain evidence="1 2">J233</strain>
    </source>
</reference>
<dbReference type="InterPro" id="IPR009351">
    <property type="entry name" value="AlkZ-like"/>
</dbReference>
<keyword evidence="2" id="KW-1185">Reference proteome</keyword>
<dbReference type="HOGENOM" id="CLU_043035_0_1_14"/>
<dbReference type="PANTHER" id="PTHR30528:SF0">
    <property type="entry name" value="CYTOPLASMIC PROTEIN"/>
    <property type="match status" value="1"/>
</dbReference>
<proteinExistence type="predicted"/>
<evidence type="ECO:0000313" key="2">
    <source>
        <dbReference type="Proteomes" id="UP000032740"/>
    </source>
</evidence>
<sequence length="391" mass="46665">MQITLKEARLFLLAKQGLINEHKYSSKTGVLDFLAQAGCIQFDPIDICGKNPDLVLFSRVQNYDKSMLEELLYNERMLIDGWDKMMSIYLMSDFSKMSYIRKMHAKRYENKLLGLEAEIEIVKNMLKTNEFIEGKDLAIKKESHFDLWRHKNLGKAILEYLFFKGEAIVHHRKGSKRFFSDMDKYNNLDNGNHYFETEEAFHKFQIKRRISAVGMLSEKTSDAYLGLYFKTELRKKYIAELLEAQELVLIKINELEEPYYILAEDIKYLTITLKEPRVEFIAPLDNFIWDRKLIKKVFDFEYKWEIYHTKEKRKFAPYVMPILYGTQFIGQIEMVVDRKNKQLNVKNIWYKDDKPEKSVITKIENRIKDFAKFNNCDKTNFKDLLIHVYNE</sequence>
<evidence type="ECO:0000313" key="1">
    <source>
        <dbReference type="EMBL" id="CCV63826.1"/>
    </source>
</evidence>
<dbReference type="RefSeq" id="WP_026655491.1">
    <property type="nucleotide sequence ID" value="NC_022538.1"/>
</dbReference>
<dbReference type="EMBL" id="FO681347">
    <property type="protein sequence ID" value="CCV63826.1"/>
    <property type="molecule type" value="Genomic_DNA"/>
</dbReference>
<accession>U4KR33</accession>